<evidence type="ECO:0000313" key="3">
    <source>
        <dbReference type="WBParaSite" id="jg19951"/>
    </source>
</evidence>
<feature type="compositionally biased region" description="Pro residues" evidence="1">
    <location>
        <begin position="62"/>
        <end position="76"/>
    </location>
</feature>
<keyword evidence="2" id="KW-1185">Reference proteome</keyword>
<accession>A0A915DHL4</accession>
<sequence>MTEQDQQLIIEQQVDQSQEYPLNPSQISRSIHDYYVYRSSDQQAEAPQERVEELISSNPATTPEPPVPPSPPDHPPIVPTKHWRVVLGDLCQLPNVRRPAEDSRKFAECTPLNHANNADSANTRSGNLASARVPCWYQFVSLAQLCMPQESVVLQQELCDDPELADQFDFCPPNNSTQTWLTLRKVEQPACICPKDDFTCACRSGPLEVLEPHVFSVLPKDSGVRRKHRYPQIPNLPDCPCPPQRTNCLCIDKQNHQPQVFMDCCCTSSQPPPCQCVPDPGGNSHANYPPQQPYFGDHQQPTVNQNPPRNNFNYQNQQPEYQQGNYAELGLTSTNQPQQIQDQQQPTLRQNYNTVSQGDHTVNQGGYTVNQSGPIAGQGDHAVSQPPPDQLYNPNPSGQAAGPQQYLSPDSAFGHGGSQPGDQQSFQNQQNNPPAGYAHNNAPGMVQLHGSQMGAGYQNSGYVPTNNKLDSTSYVGPIPERSMINSVVQPQPCPLVQSNENAKYQSICSWMLDPLVNDPDSRNHFLQCQPAPYNVLCGRWQRMPCAPYTMFDSREQMCIWGSDQGVGSIPAPGTQTTGSEPNNANLGQIPSSMTTSGSNPDNQRGGMPQNYGAQQGNVQIPSQNYGGQSPHYPPAGTGSSGYPPSGGYIQPQQPANHLSGGYTQPQPLTNQLSGGYIQPQGGYIHPQRPSYPPATQGGTSGGYTQTQVPSYPATSSWPAIPSQIRPMAQLQQFPIM</sequence>
<dbReference type="InterPro" id="IPR036508">
    <property type="entry name" value="Chitin-bd_dom_sf"/>
</dbReference>
<dbReference type="Proteomes" id="UP000887574">
    <property type="component" value="Unplaced"/>
</dbReference>
<feature type="region of interest" description="Disordered" evidence="1">
    <location>
        <begin position="356"/>
        <end position="452"/>
    </location>
</feature>
<feature type="compositionally biased region" description="Polar residues" evidence="1">
    <location>
        <begin position="661"/>
        <end position="673"/>
    </location>
</feature>
<feature type="compositionally biased region" description="Low complexity" evidence="1">
    <location>
        <begin position="420"/>
        <end position="434"/>
    </location>
</feature>
<evidence type="ECO:0000256" key="1">
    <source>
        <dbReference type="SAM" id="MobiDB-lite"/>
    </source>
</evidence>
<evidence type="ECO:0000313" key="2">
    <source>
        <dbReference type="Proteomes" id="UP000887574"/>
    </source>
</evidence>
<dbReference type="AlphaFoldDB" id="A0A915DHL4"/>
<proteinExistence type="predicted"/>
<reference evidence="3" key="1">
    <citation type="submission" date="2022-11" db="UniProtKB">
        <authorList>
            <consortium name="WormBaseParasite"/>
        </authorList>
    </citation>
    <scope>IDENTIFICATION</scope>
</reference>
<dbReference type="GO" id="GO:0008061">
    <property type="term" value="F:chitin binding"/>
    <property type="evidence" value="ECO:0007669"/>
    <property type="project" value="InterPro"/>
</dbReference>
<dbReference type="WBParaSite" id="jg19951">
    <property type="protein sequence ID" value="jg19951"/>
    <property type="gene ID" value="jg19951"/>
</dbReference>
<feature type="compositionally biased region" description="Polar residues" evidence="1">
    <location>
        <begin position="299"/>
        <end position="316"/>
    </location>
</feature>
<feature type="region of interest" description="Disordered" evidence="1">
    <location>
        <begin position="39"/>
        <end position="76"/>
    </location>
</feature>
<feature type="compositionally biased region" description="Polar residues" evidence="1">
    <location>
        <begin position="573"/>
        <end position="602"/>
    </location>
</feature>
<protein>
    <submittedName>
        <fullName evidence="3">Chitin-binding type-2 domain-containing protein</fullName>
    </submittedName>
</protein>
<dbReference type="SUPFAM" id="SSF57625">
    <property type="entry name" value="Invertebrate chitin-binding proteins"/>
    <property type="match status" value="1"/>
</dbReference>
<feature type="region of interest" description="Disordered" evidence="1">
    <location>
        <begin position="569"/>
        <end position="715"/>
    </location>
</feature>
<organism evidence="2 3">
    <name type="scientific">Ditylenchus dipsaci</name>
    <dbReference type="NCBI Taxonomy" id="166011"/>
    <lineage>
        <taxon>Eukaryota</taxon>
        <taxon>Metazoa</taxon>
        <taxon>Ecdysozoa</taxon>
        <taxon>Nematoda</taxon>
        <taxon>Chromadorea</taxon>
        <taxon>Rhabditida</taxon>
        <taxon>Tylenchina</taxon>
        <taxon>Tylenchomorpha</taxon>
        <taxon>Sphaerularioidea</taxon>
        <taxon>Anguinidae</taxon>
        <taxon>Anguininae</taxon>
        <taxon>Ditylenchus</taxon>
    </lineage>
</organism>
<feature type="compositionally biased region" description="Low complexity" evidence="1">
    <location>
        <begin position="634"/>
        <end position="654"/>
    </location>
</feature>
<feature type="compositionally biased region" description="Polar residues" evidence="1">
    <location>
        <begin position="356"/>
        <end position="373"/>
    </location>
</feature>
<name>A0A915DHL4_9BILA</name>
<feature type="region of interest" description="Disordered" evidence="1">
    <location>
        <begin position="285"/>
        <end position="316"/>
    </location>
</feature>
<feature type="compositionally biased region" description="Polar residues" evidence="1">
    <location>
        <begin position="611"/>
        <end position="627"/>
    </location>
</feature>